<sequence length="116" mass="13124">MAPARMDLHEDKEKNIVTATSELTSVKKEDFLAGYAQRLSDCCCNHKNKTFRGSSSSQLHSERKELWTLVHCNFSNASRRKNTGLDGNGVLSVTFSKATVEQTRTKLRPPRLVKRK</sequence>
<gene>
    <name evidence="1" type="ORF">DFJ43DRAFT_460526</name>
</gene>
<dbReference type="EMBL" id="JANVFO010000034">
    <property type="protein sequence ID" value="KAJ3730953.1"/>
    <property type="molecule type" value="Genomic_DNA"/>
</dbReference>
<comment type="caution">
    <text evidence="1">The sequence shown here is derived from an EMBL/GenBank/DDBJ whole genome shotgun (WGS) entry which is preliminary data.</text>
</comment>
<protein>
    <submittedName>
        <fullName evidence="1">Uncharacterized protein</fullName>
    </submittedName>
</protein>
<accession>A0AA38MZK8</accession>
<dbReference type="AlphaFoldDB" id="A0AA38MZK8"/>
<name>A0AA38MZK8_9AGAR</name>
<proteinExistence type="predicted"/>
<dbReference type="Proteomes" id="UP001176059">
    <property type="component" value="Unassembled WGS sequence"/>
</dbReference>
<reference evidence="1" key="1">
    <citation type="submission" date="2022-08" db="EMBL/GenBank/DDBJ databases">
        <authorList>
            <consortium name="DOE Joint Genome Institute"/>
            <person name="Min B."/>
            <person name="Sierra-Patev S."/>
            <person name="Naranjo-Ortiz M."/>
            <person name="Looney B."/>
            <person name="Konkel Z."/>
            <person name="Slot J.C."/>
            <person name="Sakamoto Y."/>
            <person name="Steenwyk J.L."/>
            <person name="Rokas A."/>
            <person name="Carro J."/>
            <person name="Camarero S."/>
            <person name="Ferreira P."/>
            <person name="Molpeceres G."/>
            <person name="Ruiz-duenas F.J."/>
            <person name="Serrano A."/>
            <person name="Henrissat B."/>
            <person name="Drula E."/>
            <person name="Hughes K.W."/>
            <person name="Mata J.L."/>
            <person name="Ishikawa N.K."/>
            <person name="Vargas-Isla R."/>
            <person name="Ushijima S."/>
            <person name="Smith C.A."/>
            <person name="Ahrendt S."/>
            <person name="Andreopoulos W."/>
            <person name="He G."/>
            <person name="LaButti K."/>
            <person name="Lipzen A."/>
            <person name="Ng V."/>
            <person name="Riley R."/>
            <person name="Sandor L."/>
            <person name="Barry K."/>
            <person name="Martinez A.T."/>
            <person name="Xiao Y."/>
            <person name="Gibbons J.G."/>
            <person name="Terashima K."/>
            <person name="Hibbett D.S."/>
            <person name="Grigoriev I.V."/>
        </authorList>
    </citation>
    <scope>NUCLEOTIDE SEQUENCE</scope>
    <source>
        <strain evidence="1">ET3784</strain>
    </source>
</reference>
<reference evidence="1" key="2">
    <citation type="journal article" date="2023" name="Proc. Natl. Acad. Sci. U.S.A.">
        <title>A global phylogenomic analysis of the shiitake genus Lentinula.</title>
        <authorList>
            <person name="Sierra-Patev S."/>
            <person name="Min B."/>
            <person name="Naranjo-Ortiz M."/>
            <person name="Looney B."/>
            <person name="Konkel Z."/>
            <person name="Slot J.C."/>
            <person name="Sakamoto Y."/>
            <person name="Steenwyk J.L."/>
            <person name="Rokas A."/>
            <person name="Carro J."/>
            <person name="Camarero S."/>
            <person name="Ferreira P."/>
            <person name="Molpeceres G."/>
            <person name="Ruiz-Duenas F.J."/>
            <person name="Serrano A."/>
            <person name="Henrissat B."/>
            <person name="Drula E."/>
            <person name="Hughes K.W."/>
            <person name="Mata J.L."/>
            <person name="Ishikawa N.K."/>
            <person name="Vargas-Isla R."/>
            <person name="Ushijima S."/>
            <person name="Smith C.A."/>
            <person name="Donoghue J."/>
            <person name="Ahrendt S."/>
            <person name="Andreopoulos W."/>
            <person name="He G."/>
            <person name="LaButti K."/>
            <person name="Lipzen A."/>
            <person name="Ng V."/>
            <person name="Riley R."/>
            <person name="Sandor L."/>
            <person name="Barry K."/>
            <person name="Martinez A.T."/>
            <person name="Xiao Y."/>
            <person name="Gibbons J.G."/>
            <person name="Terashima K."/>
            <person name="Grigoriev I.V."/>
            <person name="Hibbett D."/>
        </authorList>
    </citation>
    <scope>NUCLEOTIDE SEQUENCE</scope>
    <source>
        <strain evidence="1">ET3784</strain>
    </source>
</reference>
<keyword evidence="2" id="KW-1185">Reference proteome</keyword>
<evidence type="ECO:0000313" key="2">
    <source>
        <dbReference type="Proteomes" id="UP001176059"/>
    </source>
</evidence>
<evidence type="ECO:0000313" key="1">
    <source>
        <dbReference type="EMBL" id="KAJ3730953.1"/>
    </source>
</evidence>
<organism evidence="1 2">
    <name type="scientific">Lentinula guzmanii</name>
    <dbReference type="NCBI Taxonomy" id="2804957"/>
    <lineage>
        <taxon>Eukaryota</taxon>
        <taxon>Fungi</taxon>
        <taxon>Dikarya</taxon>
        <taxon>Basidiomycota</taxon>
        <taxon>Agaricomycotina</taxon>
        <taxon>Agaricomycetes</taxon>
        <taxon>Agaricomycetidae</taxon>
        <taxon>Agaricales</taxon>
        <taxon>Marasmiineae</taxon>
        <taxon>Omphalotaceae</taxon>
        <taxon>Lentinula</taxon>
    </lineage>
</organism>